<organism evidence="2 3">
    <name type="scientific">Clostridium cibarium</name>
    <dbReference type="NCBI Taxonomy" id="2762247"/>
    <lineage>
        <taxon>Bacteria</taxon>
        <taxon>Bacillati</taxon>
        <taxon>Bacillota</taxon>
        <taxon>Clostridia</taxon>
        <taxon>Eubacteriales</taxon>
        <taxon>Clostridiaceae</taxon>
        <taxon>Clostridium</taxon>
    </lineage>
</organism>
<dbReference type="InterPro" id="IPR016195">
    <property type="entry name" value="Pol/histidinol_Pase-like"/>
</dbReference>
<sequence>MNYLSDLHTHSIVSGHAYTTLLENVNYCAEKGIKILGTSEHAPSMPGAPHAWYFGNLKVVPRIINGVTILKGCEANITDVDGNIDLPSEASRFLDYMIASFHEPVFTPMSLEENTKAMINAIDKNPLIEIMGHLGNPSYELDYEALVIKAREKNIMIEMNNSSIAGSSRKGSSVNCKRIAELCMKHGTKIILSSDAHINFSIGNFDGAIELLNSINFPNELIMNDPNKLISHLKSKGKLLDL</sequence>
<dbReference type="NCBIfam" id="NF006702">
    <property type="entry name" value="PRK09248.1"/>
    <property type="match status" value="1"/>
</dbReference>
<evidence type="ECO:0000313" key="3">
    <source>
        <dbReference type="Proteomes" id="UP000627781"/>
    </source>
</evidence>
<dbReference type="RefSeq" id="WP_191767929.1">
    <property type="nucleotide sequence ID" value="NZ_JACSRA010000007.1"/>
</dbReference>
<evidence type="ECO:0000259" key="1">
    <source>
        <dbReference type="SMART" id="SM00481"/>
    </source>
</evidence>
<dbReference type="EMBL" id="JACSRA010000007">
    <property type="protein sequence ID" value="MBD7910877.1"/>
    <property type="molecule type" value="Genomic_DNA"/>
</dbReference>
<evidence type="ECO:0000313" key="2">
    <source>
        <dbReference type="EMBL" id="MBD7910877.1"/>
    </source>
</evidence>
<keyword evidence="3" id="KW-1185">Reference proteome</keyword>
<dbReference type="Proteomes" id="UP000627781">
    <property type="component" value="Unassembled WGS sequence"/>
</dbReference>
<dbReference type="SUPFAM" id="SSF89550">
    <property type="entry name" value="PHP domain-like"/>
    <property type="match status" value="1"/>
</dbReference>
<comment type="caution">
    <text evidence="2">The sequence shown here is derived from an EMBL/GenBank/DDBJ whole genome shotgun (WGS) entry which is preliminary data.</text>
</comment>
<protein>
    <submittedName>
        <fullName evidence="2">Phosphatase</fullName>
    </submittedName>
</protein>
<dbReference type="InterPro" id="IPR050243">
    <property type="entry name" value="PHP_phosphatase"/>
</dbReference>
<dbReference type="PANTHER" id="PTHR36928:SF1">
    <property type="entry name" value="PHOSPHATASE YCDX-RELATED"/>
    <property type="match status" value="1"/>
</dbReference>
<dbReference type="SMART" id="SM00481">
    <property type="entry name" value="POLIIIAc"/>
    <property type="match status" value="1"/>
</dbReference>
<feature type="domain" description="Polymerase/histidinol phosphatase N-terminal" evidence="1">
    <location>
        <begin position="5"/>
        <end position="79"/>
    </location>
</feature>
<name>A0ABR8PRT2_9CLOT</name>
<dbReference type="Gene3D" id="3.20.20.140">
    <property type="entry name" value="Metal-dependent hydrolases"/>
    <property type="match status" value="1"/>
</dbReference>
<gene>
    <name evidence="2" type="ORF">H9661_05860</name>
</gene>
<dbReference type="InterPro" id="IPR003141">
    <property type="entry name" value="Pol/His_phosphatase_N"/>
</dbReference>
<accession>A0ABR8PRT2</accession>
<dbReference type="CDD" id="cd07437">
    <property type="entry name" value="PHP_HisPPase_Ycdx_like"/>
    <property type="match status" value="1"/>
</dbReference>
<proteinExistence type="predicted"/>
<reference evidence="2 3" key="1">
    <citation type="submission" date="2020-08" db="EMBL/GenBank/DDBJ databases">
        <title>A Genomic Blueprint of the Chicken Gut Microbiome.</title>
        <authorList>
            <person name="Gilroy R."/>
            <person name="Ravi A."/>
            <person name="Getino M."/>
            <person name="Pursley I."/>
            <person name="Horton D.L."/>
            <person name="Alikhan N.-F."/>
            <person name="Baker D."/>
            <person name="Gharbi K."/>
            <person name="Hall N."/>
            <person name="Watson M."/>
            <person name="Adriaenssens E.M."/>
            <person name="Foster-Nyarko E."/>
            <person name="Jarju S."/>
            <person name="Secka A."/>
            <person name="Antonio M."/>
            <person name="Oren A."/>
            <person name="Chaudhuri R."/>
            <person name="La Ragione R.M."/>
            <person name="Hildebrand F."/>
            <person name="Pallen M.J."/>
        </authorList>
    </citation>
    <scope>NUCLEOTIDE SEQUENCE [LARGE SCALE GENOMIC DNA]</scope>
    <source>
        <strain evidence="2 3">Sa3CVN1</strain>
    </source>
</reference>
<dbReference type="PANTHER" id="PTHR36928">
    <property type="entry name" value="PHOSPHATASE YCDX-RELATED"/>
    <property type="match status" value="1"/>
</dbReference>